<feature type="transmembrane region" description="Helical" evidence="5">
    <location>
        <begin position="6"/>
        <end position="28"/>
    </location>
</feature>
<dbReference type="PANTHER" id="PTHR22773">
    <property type="entry name" value="NADH DEHYDROGENASE"/>
    <property type="match status" value="1"/>
</dbReference>
<accession>T0ZB22</accession>
<evidence type="ECO:0000256" key="4">
    <source>
        <dbReference type="ARBA" id="ARBA00023136"/>
    </source>
</evidence>
<feature type="transmembrane region" description="Helical" evidence="5">
    <location>
        <begin position="35"/>
        <end position="52"/>
    </location>
</feature>
<comment type="caution">
    <text evidence="7">The sequence shown here is derived from an EMBL/GenBank/DDBJ whole genome shotgun (WGS) entry which is preliminary data.</text>
</comment>
<evidence type="ECO:0000256" key="1">
    <source>
        <dbReference type="ARBA" id="ARBA00004141"/>
    </source>
</evidence>
<evidence type="ECO:0000256" key="3">
    <source>
        <dbReference type="ARBA" id="ARBA00022989"/>
    </source>
</evidence>
<comment type="subcellular location">
    <subcellularLocation>
        <location evidence="1">Membrane</location>
        <topology evidence="1">Multi-pass membrane protein</topology>
    </subcellularLocation>
</comment>
<feature type="transmembrane region" description="Helical" evidence="5">
    <location>
        <begin position="152"/>
        <end position="172"/>
    </location>
</feature>
<feature type="transmembrane region" description="Helical" evidence="5">
    <location>
        <begin position="64"/>
        <end position="89"/>
    </location>
</feature>
<dbReference type="InterPro" id="IPR001750">
    <property type="entry name" value="ND/Mrp_TM"/>
</dbReference>
<evidence type="ECO:0000256" key="5">
    <source>
        <dbReference type="SAM" id="Phobius"/>
    </source>
</evidence>
<evidence type="ECO:0000313" key="7">
    <source>
        <dbReference type="EMBL" id="EQD26169.1"/>
    </source>
</evidence>
<feature type="domain" description="NADH:quinone oxidoreductase/Mrp antiporter transmembrane" evidence="6">
    <location>
        <begin position="5"/>
        <end position="107"/>
    </location>
</feature>
<sequence>DQPAGYMLIGVTIGTAPALTGATLQVLAHVLMKGGAFLVVAGVAGLGVGPLISDWKGLGVRRPLLGAAFALMLLSLAGVPLTIGFVSKFVLFSSAVQAQGWFIWLAVAGLLNSALSVFYYARVLRVMYFDRTDEIAAIESTPVAGLGAGGLGYGRAVAIGLVAVLIVGIGLYPQPILGAIQSAAQHFLLTGV</sequence>
<protein>
    <submittedName>
        <fullName evidence="7">F420H2 dehydrogenase subunit N</fullName>
    </submittedName>
</protein>
<reference evidence="7" key="1">
    <citation type="submission" date="2013-08" db="EMBL/GenBank/DDBJ databases">
        <authorList>
            <person name="Mendez C."/>
            <person name="Richter M."/>
            <person name="Ferrer M."/>
            <person name="Sanchez J."/>
        </authorList>
    </citation>
    <scope>NUCLEOTIDE SEQUENCE</scope>
</reference>
<reference evidence="7" key="2">
    <citation type="journal article" date="2014" name="ISME J.">
        <title>Microbial stratification in low pH oxic and suboxic macroscopic growths along an acid mine drainage.</title>
        <authorList>
            <person name="Mendez-Garcia C."/>
            <person name="Mesa V."/>
            <person name="Sprenger R.R."/>
            <person name="Richter M."/>
            <person name="Diez M.S."/>
            <person name="Solano J."/>
            <person name="Bargiela R."/>
            <person name="Golyshina O.V."/>
            <person name="Manteca A."/>
            <person name="Ramos J.L."/>
            <person name="Gallego J.R."/>
            <person name="Llorente I."/>
            <person name="Martins Dos Santos V.A."/>
            <person name="Jensen O.N."/>
            <person name="Pelaez A.I."/>
            <person name="Sanchez J."/>
            <person name="Ferrer M."/>
        </authorList>
    </citation>
    <scope>NUCLEOTIDE SEQUENCE</scope>
</reference>
<keyword evidence="4 5" id="KW-0472">Membrane</keyword>
<keyword evidence="3 5" id="KW-1133">Transmembrane helix</keyword>
<evidence type="ECO:0000256" key="2">
    <source>
        <dbReference type="ARBA" id="ARBA00022692"/>
    </source>
</evidence>
<organism evidence="7">
    <name type="scientific">mine drainage metagenome</name>
    <dbReference type="NCBI Taxonomy" id="410659"/>
    <lineage>
        <taxon>unclassified sequences</taxon>
        <taxon>metagenomes</taxon>
        <taxon>ecological metagenomes</taxon>
    </lineage>
</organism>
<feature type="non-terminal residue" evidence="7">
    <location>
        <position position="1"/>
    </location>
</feature>
<dbReference type="Pfam" id="PF00361">
    <property type="entry name" value="Proton_antipo_M"/>
    <property type="match status" value="1"/>
</dbReference>
<name>T0ZB22_9ZZZZ</name>
<keyword evidence="2 5" id="KW-0812">Transmembrane</keyword>
<evidence type="ECO:0000259" key="6">
    <source>
        <dbReference type="Pfam" id="PF00361"/>
    </source>
</evidence>
<dbReference type="AlphaFoldDB" id="T0ZB22"/>
<gene>
    <name evidence="7" type="ORF">B2A_15746</name>
</gene>
<dbReference type="GO" id="GO:0016020">
    <property type="term" value="C:membrane"/>
    <property type="evidence" value="ECO:0007669"/>
    <property type="project" value="UniProtKB-SubCell"/>
</dbReference>
<proteinExistence type="predicted"/>
<feature type="transmembrane region" description="Helical" evidence="5">
    <location>
        <begin position="101"/>
        <end position="121"/>
    </location>
</feature>
<dbReference type="EMBL" id="AUZZ01011447">
    <property type="protein sequence ID" value="EQD26169.1"/>
    <property type="molecule type" value="Genomic_DNA"/>
</dbReference>